<keyword evidence="9 19" id="KW-0808">Transferase</keyword>
<dbReference type="EMBL" id="UGVN01000001">
    <property type="protein sequence ID" value="SUE41231.1"/>
    <property type="molecule type" value="Genomic_DNA"/>
</dbReference>
<evidence type="ECO:0000256" key="1">
    <source>
        <dbReference type="ARBA" id="ARBA00001946"/>
    </source>
</evidence>
<evidence type="ECO:0000256" key="4">
    <source>
        <dbReference type="ARBA" id="ARBA00010561"/>
    </source>
</evidence>
<feature type="transmembrane region" description="Helical" evidence="19">
    <location>
        <begin position="117"/>
        <end position="137"/>
    </location>
</feature>
<protein>
    <recommendedName>
        <fullName evidence="6 19">Adenosylcobinamide-GDP ribazoletransferase</fullName>
        <ecNumber evidence="5 19">2.7.8.26</ecNumber>
    </recommendedName>
    <alternativeName>
        <fullName evidence="16 19">Cobalamin synthase</fullName>
    </alternativeName>
    <alternativeName>
        <fullName evidence="15 19">Cobalamin-5'-phosphate synthase</fullName>
    </alternativeName>
</protein>
<gene>
    <name evidence="19" type="primary">cobS</name>
    <name evidence="20" type="ORF">NCTC13291_02809</name>
</gene>
<evidence type="ECO:0000256" key="8">
    <source>
        <dbReference type="ARBA" id="ARBA00022573"/>
    </source>
</evidence>
<name>A0A379N1X5_9PROT</name>
<reference evidence="20 21" key="1">
    <citation type="submission" date="2018-06" db="EMBL/GenBank/DDBJ databases">
        <authorList>
            <consortium name="Pathogen Informatics"/>
            <person name="Doyle S."/>
        </authorList>
    </citation>
    <scope>NUCLEOTIDE SEQUENCE [LARGE SCALE GENOMIC DNA]</scope>
    <source>
        <strain evidence="20 21">NCTC13291</strain>
    </source>
</reference>
<keyword evidence="11 19" id="KW-0460">Magnesium</keyword>
<evidence type="ECO:0000256" key="12">
    <source>
        <dbReference type="ARBA" id="ARBA00022989"/>
    </source>
</evidence>
<evidence type="ECO:0000256" key="7">
    <source>
        <dbReference type="ARBA" id="ARBA00022475"/>
    </source>
</evidence>
<evidence type="ECO:0000256" key="14">
    <source>
        <dbReference type="ARBA" id="ARBA00025228"/>
    </source>
</evidence>
<dbReference type="EC" id="2.7.8.26" evidence="5 19"/>
<evidence type="ECO:0000256" key="11">
    <source>
        <dbReference type="ARBA" id="ARBA00022842"/>
    </source>
</evidence>
<proteinExistence type="inferred from homology"/>
<comment type="catalytic activity">
    <reaction evidence="18 19">
        <text>alpha-ribazole 5'-phosphate + adenosylcob(III)inamide-GDP = adenosylcob(III)alamin 5'-phosphate + GMP + H(+)</text>
        <dbReference type="Rhea" id="RHEA:23560"/>
        <dbReference type="ChEBI" id="CHEBI:15378"/>
        <dbReference type="ChEBI" id="CHEBI:57918"/>
        <dbReference type="ChEBI" id="CHEBI:58115"/>
        <dbReference type="ChEBI" id="CHEBI:60487"/>
        <dbReference type="ChEBI" id="CHEBI:60493"/>
        <dbReference type="EC" id="2.7.8.26"/>
    </reaction>
</comment>
<feature type="transmembrane region" description="Helical" evidence="19">
    <location>
        <begin position="41"/>
        <end position="64"/>
    </location>
</feature>
<comment type="catalytic activity">
    <reaction evidence="17 19">
        <text>alpha-ribazole + adenosylcob(III)inamide-GDP = adenosylcob(III)alamin + GMP + H(+)</text>
        <dbReference type="Rhea" id="RHEA:16049"/>
        <dbReference type="ChEBI" id="CHEBI:10329"/>
        <dbReference type="ChEBI" id="CHEBI:15378"/>
        <dbReference type="ChEBI" id="CHEBI:18408"/>
        <dbReference type="ChEBI" id="CHEBI:58115"/>
        <dbReference type="ChEBI" id="CHEBI:60487"/>
        <dbReference type="EC" id="2.7.8.26"/>
    </reaction>
</comment>
<evidence type="ECO:0000256" key="15">
    <source>
        <dbReference type="ARBA" id="ARBA00032605"/>
    </source>
</evidence>
<keyword evidence="10 19" id="KW-0812">Transmembrane</keyword>
<dbReference type="InterPro" id="IPR003805">
    <property type="entry name" value="CobS"/>
</dbReference>
<evidence type="ECO:0000256" key="10">
    <source>
        <dbReference type="ARBA" id="ARBA00022692"/>
    </source>
</evidence>
<dbReference type="HAMAP" id="MF_00719">
    <property type="entry name" value="CobS"/>
    <property type="match status" value="1"/>
</dbReference>
<feature type="transmembrane region" description="Helical" evidence="19">
    <location>
        <begin position="70"/>
        <end position="87"/>
    </location>
</feature>
<evidence type="ECO:0000256" key="3">
    <source>
        <dbReference type="ARBA" id="ARBA00004663"/>
    </source>
</evidence>
<dbReference type="GO" id="GO:0008818">
    <property type="term" value="F:cobalamin 5'-phosphate synthase activity"/>
    <property type="evidence" value="ECO:0007669"/>
    <property type="project" value="UniProtKB-UniRule"/>
</dbReference>
<feature type="transmembrane region" description="Helical" evidence="19">
    <location>
        <begin position="206"/>
        <end position="226"/>
    </location>
</feature>
<comment type="cofactor">
    <cofactor evidence="1 19">
        <name>Mg(2+)</name>
        <dbReference type="ChEBI" id="CHEBI:18420"/>
    </cofactor>
</comment>
<dbReference type="UniPathway" id="UPA00148">
    <property type="reaction ID" value="UER00238"/>
</dbReference>
<evidence type="ECO:0000256" key="13">
    <source>
        <dbReference type="ARBA" id="ARBA00023136"/>
    </source>
</evidence>
<keyword evidence="12 19" id="KW-1133">Transmembrane helix</keyword>
<organism evidence="20 21">
    <name type="scientific">Roseomonas mucosa</name>
    <dbReference type="NCBI Taxonomy" id="207340"/>
    <lineage>
        <taxon>Bacteria</taxon>
        <taxon>Pseudomonadati</taxon>
        <taxon>Pseudomonadota</taxon>
        <taxon>Alphaproteobacteria</taxon>
        <taxon>Acetobacterales</taxon>
        <taxon>Roseomonadaceae</taxon>
        <taxon>Roseomonas</taxon>
    </lineage>
</organism>
<dbReference type="PANTHER" id="PTHR34148">
    <property type="entry name" value="ADENOSYLCOBINAMIDE-GDP RIBAZOLETRANSFERASE"/>
    <property type="match status" value="1"/>
</dbReference>
<evidence type="ECO:0000313" key="21">
    <source>
        <dbReference type="Proteomes" id="UP000254919"/>
    </source>
</evidence>
<dbReference type="Pfam" id="PF02654">
    <property type="entry name" value="CobS"/>
    <property type="match status" value="1"/>
</dbReference>
<dbReference type="GO" id="GO:0051073">
    <property type="term" value="F:adenosylcobinamide-GDP ribazoletransferase activity"/>
    <property type="evidence" value="ECO:0007669"/>
    <property type="project" value="UniProtKB-UniRule"/>
</dbReference>
<comment type="subcellular location">
    <subcellularLocation>
        <location evidence="2 19">Cell membrane</location>
        <topology evidence="2 19">Multi-pass membrane protein</topology>
    </subcellularLocation>
</comment>
<evidence type="ECO:0000256" key="5">
    <source>
        <dbReference type="ARBA" id="ARBA00013200"/>
    </source>
</evidence>
<feature type="transmembrane region" description="Helical" evidence="19">
    <location>
        <begin position="178"/>
        <end position="200"/>
    </location>
</feature>
<keyword evidence="8 19" id="KW-0169">Cobalamin biosynthesis</keyword>
<evidence type="ECO:0000256" key="19">
    <source>
        <dbReference type="HAMAP-Rule" id="MF_00719"/>
    </source>
</evidence>
<evidence type="ECO:0000256" key="9">
    <source>
        <dbReference type="ARBA" id="ARBA00022679"/>
    </source>
</evidence>
<keyword evidence="13 19" id="KW-0472">Membrane</keyword>
<dbReference type="AlphaFoldDB" id="A0A379N1X5"/>
<dbReference type="GO" id="GO:0009236">
    <property type="term" value="P:cobalamin biosynthetic process"/>
    <property type="evidence" value="ECO:0007669"/>
    <property type="project" value="UniProtKB-UniRule"/>
</dbReference>
<dbReference type="GO" id="GO:0005886">
    <property type="term" value="C:plasma membrane"/>
    <property type="evidence" value="ECO:0007669"/>
    <property type="project" value="UniProtKB-SubCell"/>
</dbReference>
<evidence type="ECO:0000256" key="2">
    <source>
        <dbReference type="ARBA" id="ARBA00004651"/>
    </source>
</evidence>
<evidence type="ECO:0000256" key="18">
    <source>
        <dbReference type="ARBA" id="ARBA00049504"/>
    </source>
</evidence>
<dbReference type="Proteomes" id="UP000254919">
    <property type="component" value="Unassembled WGS sequence"/>
</dbReference>
<evidence type="ECO:0000256" key="17">
    <source>
        <dbReference type="ARBA" id="ARBA00048623"/>
    </source>
</evidence>
<evidence type="ECO:0000256" key="16">
    <source>
        <dbReference type="ARBA" id="ARBA00032853"/>
    </source>
</evidence>
<evidence type="ECO:0000313" key="20">
    <source>
        <dbReference type="EMBL" id="SUE41231.1"/>
    </source>
</evidence>
<dbReference type="RefSeq" id="WP_019462718.1">
    <property type="nucleotide sequence ID" value="NZ_AP031462.1"/>
</dbReference>
<feature type="transmembrane region" description="Helical" evidence="19">
    <location>
        <begin position="143"/>
        <end position="166"/>
    </location>
</feature>
<accession>A0A379N1X5</accession>
<sequence length="263" mass="25848">MIRRLAGRLRDDLVGAAMVLTRLPVGALARRGWTGGLSGGVWAYPLVGALAGLLGGAAGALGLWLGLPGGLAAAWALAALLLLTGALHEDGLADTADGFGGGRGRARKLEIMRDSRIGSYGVLALALSLGIRGLALAAMPRPWAMVASLVVSGALGRGAILGVLALAPPARPDGLAALLGRPGAGLLAGGLALAALPALLLLPLPVALGGILLTGLCALGMARLACRQVGGHTGDVLGACEQLAEAVVLSLLAASLGHWAGPG</sequence>
<evidence type="ECO:0000256" key="6">
    <source>
        <dbReference type="ARBA" id="ARBA00015850"/>
    </source>
</evidence>
<dbReference type="PANTHER" id="PTHR34148:SF1">
    <property type="entry name" value="ADENOSYLCOBINAMIDE-GDP RIBAZOLETRANSFERASE"/>
    <property type="match status" value="1"/>
</dbReference>
<comment type="function">
    <text evidence="14 19">Joins adenosylcobinamide-GDP and alpha-ribazole to generate adenosylcobalamin (Ado-cobalamin). Also synthesizes adenosylcobalamin 5'-phosphate from adenosylcobinamide-GDP and alpha-ribazole 5'-phosphate.</text>
</comment>
<keyword evidence="7 19" id="KW-1003">Cell membrane</keyword>
<dbReference type="GeneID" id="99633849"/>
<comment type="similarity">
    <text evidence="4 19">Belongs to the CobS family.</text>
</comment>
<comment type="pathway">
    <text evidence="3 19">Cofactor biosynthesis; adenosylcobalamin biosynthesis; adenosylcobalamin from cob(II)yrinate a,c-diamide: step 7/7.</text>
</comment>